<dbReference type="AlphaFoldDB" id="A0A7X2IXP1"/>
<dbReference type="Proteomes" id="UP000448867">
    <property type="component" value="Unassembled WGS sequence"/>
</dbReference>
<name>A0A7X2IXP1_9BACI</name>
<comment type="caution">
    <text evidence="1">The sequence shown here is derived from an EMBL/GenBank/DDBJ whole genome shotgun (WGS) entry which is preliminary data.</text>
</comment>
<dbReference type="PANTHER" id="PTHR41260">
    <property type="entry name" value="PROTEIN ECSC"/>
    <property type="match status" value="1"/>
</dbReference>
<sequence length="278" mass="31321">MNFSKSEQVLLDELQQWENKLTKNEGYELPAAWHNWAEKQMASIPPELKNSLTLKLDTAVFHLNAFLQSSSLQLSAREQILKSAAAIDSQAREITDLRNLSIDQLNYIADIQLSKQRLYSLVQGGLTGAGGLLFLGADLPAAMILQLRTVQTAALCYGYELNTPYETMTILRVYHAALLPGNLKSARWKELTEELYERKEEPFFYDGPEEIADEASLRVYIGQIAKLFVLSALRKKVLQGIPVFGLIAGAGINYKQTREVAQFAQKYYQLRTLSEKKG</sequence>
<dbReference type="PANTHER" id="PTHR41260:SF1">
    <property type="entry name" value="PROTEIN ECSC"/>
    <property type="match status" value="1"/>
</dbReference>
<proteinExistence type="predicted"/>
<dbReference type="EMBL" id="WKKI01000007">
    <property type="protein sequence ID" value="MRX71731.1"/>
    <property type="molecule type" value="Genomic_DNA"/>
</dbReference>
<dbReference type="InterPro" id="IPR024787">
    <property type="entry name" value="EcsC"/>
</dbReference>
<keyword evidence="2" id="KW-1185">Reference proteome</keyword>
<reference evidence="1 2" key="1">
    <citation type="submission" date="2019-11" db="EMBL/GenBank/DDBJ databases">
        <title>Bacillus lacus genome.</title>
        <authorList>
            <person name="Allen C.J."/>
            <person name="Newman J.D."/>
        </authorList>
    </citation>
    <scope>NUCLEOTIDE SEQUENCE [LARGE SCALE GENOMIC DNA]</scope>
    <source>
        <strain evidence="1 2">KCTC 33946</strain>
    </source>
</reference>
<evidence type="ECO:0000313" key="2">
    <source>
        <dbReference type="Proteomes" id="UP000448867"/>
    </source>
</evidence>
<protein>
    <submittedName>
        <fullName evidence="1">EcsC family protein</fullName>
    </submittedName>
</protein>
<organism evidence="1 2">
    <name type="scientific">Metabacillus lacus</name>
    <dbReference type="NCBI Taxonomy" id="1983721"/>
    <lineage>
        <taxon>Bacteria</taxon>
        <taxon>Bacillati</taxon>
        <taxon>Bacillota</taxon>
        <taxon>Bacilli</taxon>
        <taxon>Bacillales</taxon>
        <taxon>Bacillaceae</taxon>
        <taxon>Metabacillus</taxon>
    </lineage>
</organism>
<evidence type="ECO:0000313" key="1">
    <source>
        <dbReference type="EMBL" id="MRX71731.1"/>
    </source>
</evidence>
<dbReference type="RefSeq" id="WP_154306871.1">
    <property type="nucleotide sequence ID" value="NZ_WKKI01000007.1"/>
</dbReference>
<dbReference type="Pfam" id="PF12787">
    <property type="entry name" value="EcsC"/>
    <property type="match status" value="1"/>
</dbReference>
<dbReference type="OrthoDB" id="2040879at2"/>
<gene>
    <name evidence="1" type="ORF">GJU40_06020</name>
</gene>
<accession>A0A7X2IXP1</accession>